<evidence type="ECO:0000256" key="1">
    <source>
        <dbReference type="ARBA" id="ARBA00004651"/>
    </source>
</evidence>
<evidence type="ECO:0000256" key="8">
    <source>
        <dbReference type="SAM" id="MobiDB-lite"/>
    </source>
</evidence>
<keyword evidence="6 9" id="KW-1133">Transmembrane helix</keyword>
<feature type="transmembrane region" description="Helical" evidence="9">
    <location>
        <begin position="147"/>
        <end position="165"/>
    </location>
</feature>
<feature type="region of interest" description="Disordered" evidence="8">
    <location>
        <begin position="1"/>
        <end position="22"/>
    </location>
</feature>
<feature type="transmembrane region" description="Helical" evidence="9">
    <location>
        <begin position="308"/>
        <end position="326"/>
    </location>
</feature>
<comment type="subcellular location">
    <subcellularLocation>
        <location evidence="1">Cell membrane</location>
        <topology evidence="1">Multi-pass membrane protein</topology>
    </subcellularLocation>
</comment>
<evidence type="ECO:0000256" key="6">
    <source>
        <dbReference type="ARBA" id="ARBA00022989"/>
    </source>
</evidence>
<comment type="caution">
    <text evidence="11">The sequence shown here is derived from an EMBL/GenBank/DDBJ whole genome shotgun (WGS) entry which is preliminary data.</text>
</comment>
<feature type="transmembrane region" description="Helical" evidence="9">
    <location>
        <begin position="238"/>
        <end position="258"/>
    </location>
</feature>
<dbReference type="PANTHER" id="PTHR33908">
    <property type="entry name" value="MANNOSYLTRANSFERASE YKCB-RELATED"/>
    <property type="match status" value="1"/>
</dbReference>
<name>A0ABS9TW26_9MICC</name>
<protein>
    <submittedName>
        <fullName evidence="11">Glycosyltransferase family 39 protein</fullName>
    </submittedName>
</protein>
<dbReference type="EMBL" id="JAKZBV010000001">
    <property type="protein sequence ID" value="MCH6468624.1"/>
    <property type="molecule type" value="Genomic_DNA"/>
</dbReference>
<dbReference type="PANTHER" id="PTHR33908:SF11">
    <property type="entry name" value="MEMBRANE PROTEIN"/>
    <property type="match status" value="1"/>
</dbReference>
<evidence type="ECO:0000256" key="4">
    <source>
        <dbReference type="ARBA" id="ARBA00022679"/>
    </source>
</evidence>
<keyword evidence="3" id="KW-0328">Glycosyltransferase</keyword>
<keyword evidence="2" id="KW-1003">Cell membrane</keyword>
<evidence type="ECO:0000256" key="7">
    <source>
        <dbReference type="ARBA" id="ARBA00023136"/>
    </source>
</evidence>
<evidence type="ECO:0000259" key="10">
    <source>
        <dbReference type="Pfam" id="PF13231"/>
    </source>
</evidence>
<dbReference type="RefSeq" id="WP_241050505.1">
    <property type="nucleotide sequence ID" value="NZ_JAKZBV010000001.1"/>
</dbReference>
<keyword evidence="5 9" id="KW-0812">Transmembrane</keyword>
<feature type="transmembrane region" description="Helical" evidence="9">
    <location>
        <begin position="35"/>
        <end position="54"/>
    </location>
</feature>
<reference evidence="11 12" key="1">
    <citation type="submission" date="2022-03" db="EMBL/GenBank/DDBJ databases">
        <title>Sinomonas sp. isolated from a soil.</title>
        <authorList>
            <person name="Han J."/>
            <person name="Kim D.-U."/>
        </authorList>
    </citation>
    <scope>NUCLEOTIDE SEQUENCE [LARGE SCALE GENOMIC DNA]</scope>
    <source>
        <strain evidence="11 12">5-5</strain>
    </source>
</reference>
<feature type="compositionally biased region" description="Polar residues" evidence="8">
    <location>
        <begin position="1"/>
        <end position="14"/>
    </location>
</feature>
<evidence type="ECO:0000256" key="5">
    <source>
        <dbReference type="ARBA" id="ARBA00022692"/>
    </source>
</evidence>
<keyword evidence="7 9" id="KW-0472">Membrane</keyword>
<dbReference type="InterPro" id="IPR050297">
    <property type="entry name" value="LipidA_mod_glycosyltrf_83"/>
</dbReference>
<keyword evidence="12" id="KW-1185">Reference proteome</keyword>
<dbReference type="InterPro" id="IPR038731">
    <property type="entry name" value="RgtA/B/C-like"/>
</dbReference>
<accession>A0ABS9TW26</accession>
<dbReference type="Proteomes" id="UP001202922">
    <property type="component" value="Unassembled WGS sequence"/>
</dbReference>
<evidence type="ECO:0000256" key="3">
    <source>
        <dbReference type="ARBA" id="ARBA00022676"/>
    </source>
</evidence>
<evidence type="ECO:0000256" key="9">
    <source>
        <dbReference type="SAM" id="Phobius"/>
    </source>
</evidence>
<organism evidence="11 12">
    <name type="scientific">Sinomonas terrae</name>
    <dbReference type="NCBI Taxonomy" id="2908838"/>
    <lineage>
        <taxon>Bacteria</taxon>
        <taxon>Bacillati</taxon>
        <taxon>Actinomycetota</taxon>
        <taxon>Actinomycetes</taxon>
        <taxon>Micrococcales</taxon>
        <taxon>Micrococcaceae</taxon>
        <taxon>Sinomonas</taxon>
    </lineage>
</organism>
<proteinExistence type="predicted"/>
<evidence type="ECO:0000313" key="11">
    <source>
        <dbReference type="EMBL" id="MCH6468624.1"/>
    </source>
</evidence>
<keyword evidence="4" id="KW-0808">Transferase</keyword>
<evidence type="ECO:0000313" key="12">
    <source>
        <dbReference type="Proteomes" id="UP001202922"/>
    </source>
</evidence>
<evidence type="ECO:0000256" key="2">
    <source>
        <dbReference type="ARBA" id="ARBA00022475"/>
    </source>
</evidence>
<sequence>MTAIQESTRNTHLTGTAAPPQVMTPGASPRFRHRLLNAVPLTIVLTLVAVLYGVNLSGYPEFVNDDEGTYFAQAWAVANEGAMAHYTYWYDHPPLGWIQLAVLLKPLQWIWGGNTFPVETAGRGMMTLVAIFSAALIYKIARNLGVPRSVSLVTPLVWALCPLTINLGRQIFLDNISMVWLLASFALVTGKPKLQYHVAAGAAFGVAVLSKETAAVALPAVLTALWSFSWARTRAFSIAGFLGTGAFVVSGWLLFAAIKNELLPGPGHVSLWDAIVWQLHGRGGGGFIFTEGSGANDLLMGWLGQDPYLVIAGMLMSVVGLFLGRLRGIALVPVMYLVVALRGG</sequence>
<feature type="domain" description="Glycosyltransferase RgtA/B/C/D-like" evidence="10">
    <location>
        <begin position="119"/>
        <end position="243"/>
    </location>
</feature>
<feature type="transmembrane region" description="Helical" evidence="9">
    <location>
        <begin position="124"/>
        <end position="141"/>
    </location>
</feature>
<dbReference type="Pfam" id="PF13231">
    <property type="entry name" value="PMT_2"/>
    <property type="match status" value="1"/>
</dbReference>
<feature type="transmembrane region" description="Helical" evidence="9">
    <location>
        <begin position="202"/>
        <end position="226"/>
    </location>
</feature>
<gene>
    <name evidence="11" type="ORF">L0M17_01255</name>
</gene>